<dbReference type="GO" id="GO:0015833">
    <property type="term" value="P:peptide transport"/>
    <property type="evidence" value="ECO:0007669"/>
    <property type="project" value="TreeGrafter"/>
</dbReference>
<dbReference type="OrthoDB" id="9801799at2"/>
<dbReference type="Gene3D" id="3.10.105.10">
    <property type="entry name" value="Dipeptide-binding Protein, Domain 3"/>
    <property type="match status" value="1"/>
</dbReference>
<feature type="chain" id="PRO_5020573070" evidence="3">
    <location>
        <begin position="27"/>
        <end position="525"/>
    </location>
</feature>
<dbReference type="Proteomes" id="UP000290849">
    <property type="component" value="Unassembled WGS sequence"/>
</dbReference>
<evidence type="ECO:0000313" key="6">
    <source>
        <dbReference type="Proteomes" id="UP000290849"/>
    </source>
</evidence>
<dbReference type="EMBL" id="PYAL01000008">
    <property type="protein sequence ID" value="RXN84423.1"/>
    <property type="molecule type" value="Genomic_DNA"/>
</dbReference>
<comment type="similarity">
    <text evidence="1">Belongs to the bacterial solute-binding protein 5 family.</text>
</comment>
<accession>A0A4Q1HDS6</accession>
<feature type="domain" description="Solute-binding protein family 5" evidence="4">
    <location>
        <begin position="72"/>
        <end position="442"/>
    </location>
</feature>
<dbReference type="Gene3D" id="3.90.76.10">
    <property type="entry name" value="Dipeptide-binding Protein, Domain 1"/>
    <property type="match status" value="1"/>
</dbReference>
<name>A0A4Q1HDS6_9BURK</name>
<evidence type="ECO:0000259" key="4">
    <source>
        <dbReference type="Pfam" id="PF00496"/>
    </source>
</evidence>
<evidence type="ECO:0000256" key="1">
    <source>
        <dbReference type="ARBA" id="ARBA00005695"/>
    </source>
</evidence>
<dbReference type="InterPro" id="IPR039424">
    <property type="entry name" value="SBP_5"/>
</dbReference>
<sequence>MKRRLYSALAALSMAAACLSGAPAQAEGKTLRLVPYADLKVLDPFFTTAYITRNFGFMVYDTLFGPDAKGNPRPQMVDTYKTSADGKSWTFTLRDGLKFSDGNPVRSADVVASLERWEKRDNIGRAMVAAGGKWAAVDDKTFTLTLDQPFGPVLDGLAKVASYPAFIIPERLAKMPDTAPLNEVVGSGPYLFKRDEWVPGSKLVFLRNPAYVGRADAPSGLAGNKTSHVDRVEWAILPDANSAIAALKNGEVDMIEEVTPDYIKALRGDSAVHTGVTGKSQAYLIMNFLNPPFDKAQARQALRHAIDQEKFVAAMGYPEDLRMNYCATYFICGSPNDTSAGAEPYRKVDMALAKKLLAESGYKGEKVAVMLPTDVAYLNSATLVAIQAMQDLGLNVDIQSMDWATETARRASKNPVEKGGWSVYLSSAADYNVNSPLNNTYLGAACGNSLPGWPCDKQLDELRTQWVGATDPAKRKELLDKFQARAYEVLPYIAVGQFDRVHAVRASIKHSDLLWGLPNVWVLDK</sequence>
<dbReference type="Gene3D" id="3.40.190.10">
    <property type="entry name" value="Periplasmic binding protein-like II"/>
    <property type="match status" value="1"/>
</dbReference>
<evidence type="ECO:0000313" key="5">
    <source>
        <dbReference type="EMBL" id="RXN84423.1"/>
    </source>
</evidence>
<evidence type="ECO:0000256" key="3">
    <source>
        <dbReference type="SAM" id="SignalP"/>
    </source>
</evidence>
<dbReference type="AlphaFoldDB" id="A0A4Q1HDS6"/>
<dbReference type="InterPro" id="IPR000914">
    <property type="entry name" value="SBP_5_dom"/>
</dbReference>
<dbReference type="CDD" id="cd08502">
    <property type="entry name" value="PBP2_NikA_DppA_OppA_like_16"/>
    <property type="match status" value="1"/>
</dbReference>
<keyword evidence="2 3" id="KW-0732">Signal</keyword>
<protein>
    <submittedName>
        <fullName evidence="5">Peptide ABC transporter permease</fullName>
    </submittedName>
</protein>
<dbReference type="GO" id="GO:0030288">
    <property type="term" value="C:outer membrane-bounded periplasmic space"/>
    <property type="evidence" value="ECO:0007669"/>
    <property type="project" value="UniProtKB-ARBA"/>
</dbReference>
<keyword evidence="6" id="KW-1185">Reference proteome</keyword>
<organism evidence="5 6">
    <name type="scientific">Achromobacter aloeverae</name>
    <dbReference type="NCBI Taxonomy" id="1750518"/>
    <lineage>
        <taxon>Bacteria</taxon>
        <taxon>Pseudomonadati</taxon>
        <taxon>Pseudomonadota</taxon>
        <taxon>Betaproteobacteria</taxon>
        <taxon>Burkholderiales</taxon>
        <taxon>Alcaligenaceae</taxon>
        <taxon>Achromobacter</taxon>
    </lineage>
</organism>
<feature type="signal peptide" evidence="3">
    <location>
        <begin position="1"/>
        <end position="26"/>
    </location>
</feature>
<dbReference type="RefSeq" id="WP_129153234.1">
    <property type="nucleotide sequence ID" value="NZ_JBHSDO010000018.1"/>
</dbReference>
<dbReference type="InterPro" id="IPR030678">
    <property type="entry name" value="Peptide/Ni-bd"/>
</dbReference>
<dbReference type="SUPFAM" id="SSF53850">
    <property type="entry name" value="Periplasmic binding protein-like II"/>
    <property type="match status" value="1"/>
</dbReference>
<dbReference type="GO" id="GO:1904680">
    <property type="term" value="F:peptide transmembrane transporter activity"/>
    <property type="evidence" value="ECO:0007669"/>
    <property type="project" value="TreeGrafter"/>
</dbReference>
<dbReference type="GO" id="GO:0043190">
    <property type="term" value="C:ATP-binding cassette (ABC) transporter complex"/>
    <property type="evidence" value="ECO:0007669"/>
    <property type="project" value="InterPro"/>
</dbReference>
<dbReference type="PIRSF" id="PIRSF002741">
    <property type="entry name" value="MppA"/>
    <property type="match status" value="1"/>
</dbReference>
<comment type="caution">
    <text evidence="5">The sequence shown here is derived from an EMBL/GenBank/DDBJ whole genome shotgun (WGS) entry which is preliminary data.</text>
</comment>
<reference evidence="5 6" key="1">
    <citation type="journal article" date="2017" name="Int. J. Syst. Evol. Microbiol.">
        <title>Achromobacter aloeverae sp. nov., isolated from the root of Aloe vera (L.) Burm.f.</title>
        <authorList>
            <person name="Kuncharoen N."/>
            <person name="Muramatsu Y."/>
            <person name="Shibata C."/>
            <person name="Kamakura Y."/>
            <person name="Nakagawa Y."/>
            <person name="Tanasupawat S."/>
        </authorList>
    </citation>
    <scope>NUCLEOTIDE SEQUENCE [LARGE SCALE GENOMIC DNA]</scope>
    <source>
        <strain evidence="5 6">AVA-1</strain>
    </source>
</reference>
<dbReference type="PROSITE" id="PS51257">
    <property type="entry name" value="PROKAR_LIPOPROTEIN"/>
    <property type="match status" value="1"/>
</dbReference>
<dbReference type="PANTHER" id="PTHR30290:SF38">
    <property type="entry name" value="D,D-DIPEPTIDE-BINDING PERIPLASMIC PROTEIN DDPA-RELATED"/>
    <property type="match status" value="1"/>
</dbReference>
<gene>
    <name evidence="5" type="ORF">C7R54_23835</name>
</gene>
<evidence type="ECO:0000256" key="2">
    <source>
        <dbReference type="ARBA" id="ARBA00022729"/>
    </source>
</evidence>
<proteinExistence type="inferred from homology"/>
<dbReference type="PANTHER" id="PTHR30290">
    <property type="entry name" value="PERIPLASMIC BINDING COMPONENT OF ABC TRANSPORTER"/>
    <property type="match status" value="1"/>
</dbReference>
<dbReference type="Pfam" id="PF00496">
    <property type="entry name" value="SBP_bac_5"/>
    <property type="match status" value="1"/>
</dbReference>